<protein>
    <recommendedName>
        <fullName evidence="11">Prominin-like protein</fullName>
    </recommendedName>
</protein>
<name>A0A8S0ZXV6_ARCPL</name>
<keyword evidence="4 8" id="KW-1133">Transmembrane helix</keyword>
<reference evidence="9 10" key="1">
    <citation type="submission" date="2020-04" db="EMBL/GenBank/DDBJ databases">
        <authorList>
            <person name="Wallbank WR R."/>
            <person name="Pardo Diaz C."/>
            <person name="Kozak K."/>
            <person name="Martin S."/>
            <person name="Jiggins C."/>
            <person name="Moest M."/>
            <person name="Warren A I."/>
            <person name="Byers J.R.P. K."/>
            <person name="Montejo-Kovacevich G."/>
            <person name="Yen C E."/>
        </authorList>
    </citation>
    <scope>NUCLEOTIDE SEQUENCE [LARGE SCALE GENOMIC DNA]</scope>
</reference>
<feature type="region of interest" description="Disordered" evidence="7">
    <location>
        <begin position="934"/>
        <end position="965"/>
    </location>
</feature>
<organism evidence="9 10">
    <name type="scientific">Arctia plantaginis</name>
    <name type="common">Wood tiger moth</name>
    <name type="synonym">Phalaena plantaginis</name>
    <dbReference type="NCBI Taxonomy" id="874455"/>
    <lineage>
        <taxon>Eukaryota</taxon>
        <taxon>Metazoa</taxon>
        <taxon>Ecdysozoa</taxon>
        <taxon>Arthropoda</taxon>
        <taxon>Hexapoda</taxon>
        <taxon>Insecta</taxon>
        <taxon>Pterygota</taxon>
        <taxon>Neoptera</taxon>
        <taxon>Endopterygota</taxon>
        <taxon>Lepidoptera</taxon>
        <taxon>Glossata</taxon>
        <taxon>Ditrysia</taxon>
        <taxon>Noctuoidea</taxon>
        <taxon>Erebidae</taxon>
        <taxon>Arctiinae</taxon>
        <taxon>Arctia</taxon>
    </lineage>
</organism>
<evidence type="ECO:0000256" key="7">
    <source>
        <dbReference type="SAM" id="MobiDB-lite"/>
    </source>
</evidence>
<proteinExistence type="inferred from homology"/>
<feature type="transmembrane region" description="Helical" evidence="8">
    <location>
        <begin position="398"/>
        <end position="422"/>
    </location>
</feature>
<feature type="transmembrane region" description="Helical" evidence="8">
    <location>
        <begin position="710"/>
        <end position="729"/>
    </location>
</feature>
<evidence type="ECO:0000313" key="9">
    <source>
        <dbReference type="EMBL" id="CAB3238019.1"/>
    </source>
</evidence>
<feature type="transmembrane region" description="Helical" evidence="8">
    <location>
        <begin position="30"/>
        <end position="60"/>
    </location>
</feature>
<dbReference type="Pfam" id="PF05478">
    <property type="entry name" value="Prominin"/>
    <property type="match status" value="1"/>
</dbReference>
<accession>A0A8S0ZXV6</accession>
<comment type="subcellular location">
    <subcellularLocation>
        <location evidence="1">Membrane</location>
        <topology evidence="1">Multi-pass membrane protein</topology>
    </subcellularLocation>
</comment>
<feature type="compositionally biased region" description="Basic and acidic residues" evidence="7">
    <location>
        <begin position="863"/>
        <end position="903"/>
    </location>
</feature>
<feature type="transmembrane region" description="Helical" evidence="8">
    <location>
        <begin position="81"/>
        <end position="102"/>
    </location>
</feature>
<dbReference type="GO" id="GO:0016020">
    <property type="term" value="C:membrane"/>
    <property type="evidence" value="ECO:0007669"/>
    <property type="project" value="UniProtKB-SubCell"/>
</dbReference>
<evidence type="ECO:0000256" key="1">
    <source>
        <dbReference type="ARBA" id="ARBA00004141"/>
    </source>
</evidence>
<evidence type="ECO:0000256" key="3">
    <source>
        <dbReference type="ARBA" id="ARBA00022692"/>
    </source>
</evidence>
<dbReference type="InterPro" id="IPR008795">
    <property type="entry name" value="Prominin"/>
</dbReference>
<gene>
    <name evidence="9" type="ORF">APLA_LOCUS8005</name>
</gene>
<feature type="compositionally biased region" description="Basic and acidic residues" evidence="7">
    <location>
        <begin position="934"/>
        <end position="952"/>
    </location>
</feature>
<keyword evidence="5 8" id="KW-0472">Membrane</keyword>
<evidence type="ECO:0000256" key="5">
    <source>
        <dbReference type="ARBA" id="ARBA00023136"/>
    </source>
</evidence>
<comment type="caution">
    <text evidence="9">The sequence shown here is derived from an EMBL/GenBank/DDBJ whole genome shotgun (WGS) entry which is preliminary data.</text>
</comment>
<evidence type="ECO:0000256" key="8">
    <source>
        <dbReference type="SAM" id="Phobius"/>
    </source>
</evidence>
<dbReference type="OrthoDB" id="5952164at2759"/>
<dbReference type="PANTHER" id="PTHR22730:SF1">
    <property type="entry name" value="PROMININ-LIKE PROTEIN"/>
    <property type="match status" value="1"/>
</dbReference>
<evidence type="ECO:0000313" key="10">
    <source>
        <dbReference type="Proteomes" id="UP000494256"/>
    </source>
</evidence>
<evidence type="ECO:0000256" key="2">
    <source>
        <dbReference type="ARBA" id="ARBA00006058"/>
    </source>
</evidence>
<comment type="similarity">
    <text evidence="2">Belongs to the prominin family.</text>
</comment>
<dbReference type="EMBL" id="CADEBD010000305">
    <property type="protein sequence ID" value="CAB3238019.1"/>
    <property type="molecule type" value="Genomic_DNA"/>
</dbReference>
<evidence type="ECO:0000256" key="6">
    <source>
        <dbReference type="ARBA" id="ARBA00023180"/>
    </source>
</evidence>
<dbReference type="Proteomes" id="UP000494256">
    <property type="component" value="Unassembled WGS sequence"/>
</dbReference>
<evidence type="ECO:0000256" key="4">
    <source>
        <dbReference type="ARBA" id="ARBA00022989"/>
    </source>
</evidence>
<feature type="region of interest" description="Disordered" evidence="7">
    <location>
        <begin position="784"/>
        <end position="806"/>
    </location>
</feature>
<dbReference type="AlphaFoldDB" id="A0A8S0ZXV6"/>
<dbReference type="PANTHER" id="PTHR22730">
    <property type="entry name" value="PROMININ PROM PROTEIN"/>
    <property type="match status" value="1"/>
</dbReference>
<keyword evidence="3 8" id="KW-0812">Transmembrane</keyword>
<evidence type="ECO:0008006" key="11">
    <source>
        <dbReference type="Google" id="ProtNLM"/>
    </source>
</evidence>
<keyword evidence="6" id="KW-0325">Glycoprotein</keyword>
<feature type="region of interest" description="Disordered" evidence="7">
    <location>
        <begin position="858"/>
        <end position="919"/>
    </location>
</feature>
<feature type="transmembrane region" description="Helical" evidence="8">
    <location>
        <begin position="351"/>
        <end position="377"/>
    </location>
</feature>
<sequence>MTYRGVVTVSDGHLYVSPLKKEWRKWVSHYLGPIGIVVLALLIAVILPLTGLFWCCCYWCRVGRRRRPFDREYDSWIRGMLAILFIGLLTLFLLGLVCVFATESHLDDNVGDLTTVYRAGLGDAIKFLNKTQEEAIWLLERNFYEVKSRLIEVLYGLGGRTTLMLSETSNLMAVSTLNRMVQQLDDVYEDLRTVQNLTNSLRVRAVDLNSGLRKVKNQLLQTLSKCDQPKCLALHNKYKIGQLDTEIQYSQMPDVSPLLQNVSALLSSGLKEEVAEGHKVFRNIQRTIQSSVEEQLPEVRFSIDKLGENLIQLGKQIRGVVGNVTRHLQAHLRDADRVQEVMDEYGTYRQYLGVAAALCLLLMCAIMTWGLVVGVCGGRPEVYGAHDCCSKAGGARSLLCGVAVLFTLGGFVAVVFVVYFVAGVAAQRVVCDPLMYPIGNRLFNDLDKMVDLERTLYGEKKDETFTLAGVLVRCHMNYTLYELLQLRRVVDLANLPLGLRAGPLALGGARPLLGDTDLRIMRPTTLRKLRQFAESGLADFDFDRILDALETNMTSLALDSLARQLNSTAHSLQQPQFQREARDLLQAAADLERLNRRVLAPLLDDAAVLNETTTRLRDGMRWGGWALDKALEMLTEQTAAAQKFILEKGDELSQMALQHYGKIIAEKLNEFIKHATFYLRNNVGRCEPISRVFNSTRDSFCVKVVQPINGYWMALGWCILLFVPLVLTAQRLAELYMQIDPYPGPLVEAEYLYDAYADRDNVPLANGSKRSTLDIEGKIAEWRERSAPSAPPPEAGGLAVVPGGPGGPGGPVVAPVAVGPGGPAGTRVLLARGHEVVCRLVPPPALLDDLRTRLDAKDEDNESGIHEADAYKAEKRSGRDGRDLREGREGREARGGRAREGEGRGGGAGPARVDSALAPPLDAYHARRYNDMAPKHWEEGPPRYHGPTEYERPPPYYYPGPNDRQ</sequence>